<feature type="transmembrane region" description="Helical" evidence="2">
    <location>
        <begin position="195"/>
        <end position="212"/>
    </location>
</feature>
<dbReference type="EMBL" id="SGWW01000001">
    <property type="protein sequence ID" value="RZS59480.1"/>
    <property type="molecule type" value="Genomic_DNA"/>
</dbReference>
<name>A0A4V2EXH2_9MICO</name>
<dbReference type="Pfam" id="PF01841">
    <property type="entry name" value="Transglut_core"/>
    <property type="match status" value="1"/>
</dbReference>
<evidence type="ECO:0000256" key="2">
    <source>
        <dbReference type="SAM" id="Phobius"/>
    </source>
</evidence>
<dbReference type="InterPro" id="IPR002931">
    <property type="entry name" value="Transglutaminase-like"/>
</dbReference>
<dbReference type="RefSeq" id="WP_130484559.1">
    <property type="nucleotide sequence ID" value="NZ_SGWW01000001.1"/>
</dbReference>
<feature type="transmembrane region" description="Helical" evidence="2">
    <location>
        <begin position="48"/>
        <end position="71"/>
    </location>
</feature>
<feature type="transmembrane region" description="Helical" evidence="2">
    <location>
        <begin position="21"/>
        <end position="42"/>
    </location>
</feature>
<feature type="transmembrane region" description="Helical" evidence="2">
    <location>
        <begin position="135"/>
        <end position="157"/>
    </location>
</feature>
<reference evidence="4 5" key="1">
    <citation type="journal article" date="2015" name="Stand. Genomic Sci.">
        <title>Genomic Encyclopedia of Bacterial and Archaeal Type Strains, Phase III: the genomes of soil and plant-associated and newly described type strains.</title>
        <authorList>
            <person name="Whitman W.B."/>
            <person name="Woyke T."/>
            <person name="Klenk H.P."/>
            <person name="Zhou Y."/>
            <person name="Lilburn T.G."/>
            <person name="Beck B.J."/>
            <person name="De Vos P."/>
            <person name="Vandamme P."/>
            <person name="Eisen J.A."/>
            <person name="Garrity G."/>
            <person name="Hugenholtz P."/>
            <person name="Kyrpides N.C."/>
        </authorList>
    </citation>
    <scope>NUCLEOTIDE SEQUENCE [LARGE SCALE GENOMIC DNA]</scope>
    <source>
        <strain evidence="4 5">CV2</strain>
    </source>
</reference>
<sequence length="790" mass="83598">MSGTDTAAPTRRRRAQTVPTARAWADVAVLLGLTSLGIIGFAPSFGGAAFLVAGVGGMLIAAATAVTSTLWRLTALPTAAIALFAYLLAGPAFAVPALAFLGFLPTLQGLANVAIGSVYGWADIVTLGTPVGAPVYIGVVPYAASWIVTLVAVLLAVRWLPFRPRTSWRLALVALGPVALYLAAILLGTDEAFQAGVRGVVFAVILLVWLGWRAPAGGVAAGSTAALRSRKLAGTTVLVVVAVVAGGAAGALLAPDAEQRFVLRDEITPPFDPLDYPSPLAGFRYFSKQVTDDVLLEVDGIRPGDRLRMAVLDSYSGTLWNVAGADTSVDGSGSFALVGRSLPAPPLATTEPREPITVTVVGYDDVWVPGVGYPDDFQLLGETAERSDDLRYNAGTGSLVLTSGLAAGDAYQLDPAVQIAPALEDLDGVPVATVELPPVESVPDIVAATAQDLAADAVDPITQLESIRGALVRDGFFSRGRASDSVPSRAGHGADRMIELLERPQMVGDEEQYASAFALMARSLGYPARVVMGFAPDVPEGAESVAVTGDDVSAWVEVAFDGVGWVAFEPTPDETDIPQDQEPAPQSQPQPQVRQPPTADNPEDELLSPVELDELEDDEREVPFVVPGWVVTLALSILIPLALVLLPLLIVAGLKARRARRRRHQAEGHHRVAGAWEEVVDRYAELGFAVPERVTRPRAASHLVEQAADLPTAADAARLTGLATIADDAVFSGRLVAFDESDEVWRSALDIVSRTEEGLPRSRRILSRYRIRRAARAASSARRTPRRRSR</sequence>
<dbReference type="Proteomes" id="UP000293519">
    <property type="component" value="Unassembled WGS sequence"/>
</dbReference>
<dbReference type="SMART" id="SM00460">
    <property type="entry name" value="TGc"/>
    <property type="match status" value="1"/>
</dbReference>
<keyword evidence="2" id="KW-1133">Transmembrane helix</keyword>
<comment type="caution">
    <text evidence="4">The sequence shown here is derived from an EMBL/GenBank/DDBJ whole genome shotgun (WGS) entry which is preliminary data.</text>
</comment>
<dbReference type="PANTHER" id="PTHR42736">
    <property type="entry name" value="PROTEIN-GLUTAMINE GAMMA-GLUTAMYLTRANSFERASE"/>
    <property type="match status" value="1"/>
</dbReference>
<dbReference type="OrthoDB" id="3651060at2"/>
<keyword evidence="2" id="KW-0812">Transmembrane</keyword>
<evidence type="ECO:0000313" key="5">
    <source>
        <dbReference type="Proteomes" id="UP000293519"/>
    </source>
</evidence>
<dbReference type="SUPFAM" id="SSF54001">
    <property type="entry name" value="Cysteine proteinases"/>
    <property type="match status" value="1"/>
</dbReference>
<dbReference type="Gene3D" id="3.10.620.30">
    <property type="match status" value="1"/>
</dbReference>
<accession>A0A4V2EXH2</accession>
<proteinExistence type="predicted"/>
<protein>
    <submittedName>
        <fullName evidence="4">Transglutaminase superfamily protein</fullName>
    </submittedName>
</protein>
<evidence type="ECO:0000313" key="4">
    <source>
        <dbReference type="EMBL" id="RZS59480.1"/>
    </source>
</evidence>
<dbReference type="AlphaFoldDB" id="A0A4V2EXH2"/>
<feature type="region of interest" description="Disordered" evidence="1">
    <location>
        <begin position="569"/>
        <end position="605"/>
    </location>
</feature>
<keyword evidence="2" id="KW-0472">Membrane</keyword>
<feature type="compositionally biased region" description="Low complexity" evidence="1">
    <location>
        <begin position="580"/>
        <end position="597"/>
    </location>
</feature>
<organism evidence="4 5">
    <name type="scientific">Microcella putealis</name>
    <dbReference type="NCBI Taxonomy" id="337005"/>
    <lineage>
        <taxon>Bacteria</taxon>
        <taxon>Bacillati</taxon>
        <taxon>Actinomycetota</taxon>
        <taxon>Actinomycetes</taxon>
        <taxon>Micrococcales</taxon>
        <taxon>Microbacteriaceae</taxon>
        <taxon>Microcella</taxon>
    </lineage>
</organism>
<feature type="transmembrane region" description="Helical" evidence="2">
    <location>
        <begin position="232"/>
        <end position="254"/>
    </location>
</feature>
<feature type="transmembrane region" description="Helical" evidence="2">
    <location>
        <begin position="83"/>
        <end position="104"/>
    </location>
</feature>
<dbReference type="PANTHER" id="PTHR42736:SF1">
    <property type="entry name" value="PROTEIN-GLUTAMINE GAMMA-GLUTAMYLTRANSFERASE"/>
    <property type="match status" value="1"/>
</dbReference>
<evidence type="ECO:0000256" key="1">
    <source>
        <dbReference type="SAM" id="MobiDB-lite"/>
    </source>
</evidence>
<feature type="transmembrane region" description="Helical" evidence="2">
    <location>
        <begin position="629"/>
        <end position="654"/>
    </location>
</feature>
<evidence type="ECO:0000259" key="3">
    <source>
        <dbReference type="SMART" id="SM00460"/>
    </source>
</evidence>
<feature type="transmembrane region" description="Helical" evidence="2">
    <location>
        <begin position="169"/>
        <end position="189"/>
    </location>
</feature>
<dbReference type="InterPro" id="IPR038765">
    <property type="entry name" value="Papain-like_cys_pep_sf"/>
</dbReference>
<dbReference type="InterPro" id="IPR052901">
    <property type="entry name" value="Bact_TGase-like"/>
</dbReference>
<gene>
    <name evidence="4" type="ORF">EV141_0706</name>
</gene>
<keyword evidence="5" id="KW-1185">Reference proteome</keyword>
<feature type="domain" description="Transglutaminase-like" evidence="3">
    <location>
        <begin position="502"/>
        <end position="572"/>
    </location>
</feature>